<evidence type="ECO:0000313" key="3">
    <source>
        <dbReference type="Proteomes" id="UP001165780"/>
    </source>
</evidence>
<proteinExistence type="predicted"/>
<feature type="compositionally biased region" description="Basic residues" evidence="1">
    <location>
        <begin position="66"/>
        <end position="86"/>
    </location>
</feature>
<feature type="compositionally biased region" description="Low complexity" evidence="1">
    <location>
        <begin position="158"/>
        <end position="177"/>
    </location>
</feature>
<reference evidence="4" key="1">
    <citation type="submission" date="2025-08" db="UniProtKB">
        <authorList>
            <consortium name="RefSeq"/>
        </authorList>
    </citation>
    <scope>IDENTIFICATION</scope>
    <source>
        <tissue evidence="4">Whole blood</tissue>
    </source>
</reference>
<dbReference type="GeneID" id="109278125"/>
<feature type="region of interest" description="Disordered" evidence="1">
    <location>
        <begin position="132"/>
        <end position="183"/>
    </location>
</feature>
<dbReference type="RefSeq" id="XP_019323702.2">
    <property type="nucleotide sequence ID" value="XM_019468157.2"/>
</dbReference>
<dbReference type="PROSITE" id="PS51257">
    <property type="entry name" value="PROKAR_LIPOPROTEIN"/>
    <property type="match status" value="1"/>
</dbReference>
<dbReference type="Proteomes" id="UP001165780">
    <property type="component" value="Unplaced"/>
</dbReference>
<evidence type="ECO:0000256" key="2">
    <source>
        <dbReference type="SAM" id="SignalP"/>
    </source>
</evidence>
<name>A0A9V1GJJ4_PANPR</name>
<feature type="compositionally biased region" description="Pro residues" evidence="1">
    <location>
        <begin position="88"/>
        <end position="98"/>
    </location>
</feature>
<evidence type="ECO:0000313" key="4">
    <source>
        <dbReference type="RefSeq" id="XP_019323702.2"/>
    </source>
</evidence>
<keyword evidence="3" id="KW-1185">Reference proteome</keyword>
<protein>
    <submittedName>
        <fullName evidence="4">Transcription factor Sox-1-like</fullName>
    </submittedName>
</protein>
<accession>A0A9V1GJJ4</accession>
<gene>
    <name evidence="4" type="primary">LOC109278125</name>
</gene>
<dbReference type="AlphaFoldDB" id="A0A9V1GJJ4"/>
<sequence>MKALIWIGAILIVTACFSPAGAHKRKSFRFSESSEEHLKLLKQLSSKLSRGYFAKSETAPGSPYGHHGRHEPHRGRHPPHYPHHHQSPPGPPPRPISPPENTVNPQAPSAPSSAAPILIYTTATAAANTTTATVSAGKTAGVTSTTTAPNTPQPEDITNGPVAGTTTAPAANPTTVNQQQVIQ</sequence>
<evidence type="ECO:0000256" key="1">
    <source>
        <dbReference type="SAM" id="MobiDB-lite"/>
    </source>
</evidence>
<feature type="chain" id="PRO_5040840462" evidence="2">
    <location>
        <begin position="23"/>
        <end position="183"/>
    </location>
</feature>
<feature type="signal peptide" evidence="2">
    <location>
        <begin position="1"/>
        <end position="22"/>
    </location>
</feature>
<organism evidence="3 4">
    <name type="scientific">Panthera pardus</name>
    <name type="common">Leopard</name>
    <name type="synonym">Felis pardus</name>
    <dbReference type="NCBI Taxonomy" id="9691"/>
    <lineage>
        <taxon>Eukaryota</taxon>
        <taxon>Metazoa</taxon>
        <taxon>Chordata</taxon>
        <taxon>Craniata</taxon>
        <taxon>Vertebrata</taxon>
        <taxon>Euteleostomi</taxon>
        <taxon>Mammalia</taxon>
        <taxon>Eutheria</taxon>
        <taxon>Laurasiatheria</taxon>
        <taxon>Carnivora</taxon>
        <taxon>Feliformia</taxon>
        <taxon>Felidae</taxon>
        <taxon>Pantherinae</taxon>
        <taxon>Panthera</taxon>
    </lineage>
</organism>
<feature type="region of interest" description="Disordered" evidence="1">
    <location>
        <begin position="54"/>
        <end position="111"/>
    </location>
</feature>
<keyword evidence="2" id="KW-0732">Signal</keyword>
<feature type="compositionally biased region" description="Polar residues" evidence="1">
    <location>
        <begin position="141"/>
        <end position="150"/>
    </location>
</feature>
<dbReference type="KEGG" id="ppad:109278125"/>